<proteinExistence type="predicted"/>
<protein>
    <recommendedName>
        <fullName evidence="2">histidine kinase</fullName>
        <ecNumber evidence="2">2.7.13.3</ecNumber>
    </recommendedName>
</protein>
<sequence length="536" mass="59037">MKLFTKGLLLIAVPSVVELALLGVLFDTQEQTAQAAQWVSNSKQILYQSSAIVDPLLRQAARVRTGMVVGDPSFIDRHTVWVDLGDRLSNLETLVADTPQQAERVRRMQQAIEAYREQANAIAQALRAGHNVTSFAAQDTGALPSQIALFRDQLAEFSSEASRLDAERSAALTRRHERQQYALIAAVLGSMLIWAVTAVVFARSIGRRLEVLTDNAERLGRGWELAPPLSGSDEIAALDAVLHQTGARLREAEGEQTLLKARLEARARELAGVNEALRQETQDNEMFIYSVSHDLRSPLVNLQGFSKELQVSCDELDSIVEAANLPESEHRRMVHILDGDVRESLQYLRAAVTQAAAIIDALLRISRAGRLEYQWQRVSVGRVVGRVVEALQGVISQRATVVTVRELPPAWGDPGAIEQIFSNLVGNALNYLDPARSGRIEIGALEPEPVDETEPRALRTRTYYVRDNGLGIPAAYMSKVFRAFQRLHGDVANGDGVGLAVVRRMVERHGGRIWVESAEGAGSTFFVVLPEQPARN</sequence>
<evidence type="ECO:0000313" key="9">
    <source>
        <dbReference type="EMBL" id="MDT8841056.1"/>
    </source>
</evidence>
<dbReference type="InterPro" id="IPR003594">
    <property type="entry name" value="HATPase_dom"/>
</dbReference>
<comment type="caution">
    <text evidence="9">The sequence shown here is derived from an EMBL/GenBank/DDBJ whole genome shotgun (WGS) entry which is preliminary data.</text>
</comment>
<dbReference type="GO" id="GO:0000155">
    <property type="term" value="F:phosphorelay sensor kinase activity"/>
    <property type="evidence" value="ECO:0007669"/>
    <property type="project" value="InterPro"/>
</dbReference>
<accession>A0AAP5QCP4</accession>
<dbReference type="Pfam" id="PF02518">
    <property type="entry name" value="HATPase_c"/>
    <property type="match status" value="1"/>
</dbReference>
<evidence type="ECO:0000256" key="6">
    <source>
        <dbReference type="SAM" id="Phobius"/>
    </source>
</evidence>
<feature type="transmembrane region" description="Helical" evidence="6">
    <location>
        <begin position="181"/>
        <end position="202"/>
    </location>
</feature>
<evidence type="ECO:0000313" key="8">
    <source>
        <dbReference type="EMBL" id="MBB6202855.1"/>
    </source>
</evidence>
<dbReference type="EMBL" id="JACIIK010000006">
    <property type="protein sequence ID" value="MBB6202855.1"/>
    <property type="molecule type" value="Genomic_DNA"/>
</dbReference>
<evidence type="ECO:0000313" key="11">
    <source>
        <dbReference type="Proteomes" id="UP001246473"/>
    </source>
</evidence>
<gene>
    <name evidence="8" type="ORF">GGD69_003723</name>
    <name evidence="9" type="ORF">ParKJ_26865</name>
</gene>
<dbReference type="EC" id="2.7.13.3" evidence="2"/>
<dbReference type="PANTHER" id="PTHR42878:SF15">
    <property type="entry name" value="BACTERIOPHYTOCHROME"/>
    <property type="match status" value="1"/>
</dbReference>
<dbReference type="SUPFAM" id="SSF47384">
    <property type="entry name" value="Homodimeric domain of signal transducing histidine kinase"/>
    <property type="match status" value="1"/>
</dbReference>
<dbReference type="Gene3D" id="3.30.565.10">
    <property type="entry name" value="Histidine kinase-like ATPase, C-terminal domain"/>
    <property type="match status" value="1"/>
</dbReference>
<dbReference type="InterPro" id="IPR005467">
    <property type="entry name" value="His_kinase_dom"/>
</dbReference>
<dbReference type="GO" id="GO:0005524">
    <property type="term" value="F:ATP binding"/>
    <property type="evidence" value="ECO:0007669"/>
    <property type="project" value="UniProtKB-KW"/>
</dbReference>
<evidence type="ECO:0000256" key="2">
    <source>
        <dbReference type="ARBA" id="ARBA00012438"/>
    </source>
</evidence>
<organism evidence="9 11">
    <name type="scientific">Paraburkholderia fungorum</name>
    <dbReference type="NCBI Taxonomy" id="134537"/>
    <lineage>
        <taxon>Bacteria</taxon>
        <taxon>Pseudomonadati</taxon>
        <taxon>Pseudomonadota</taxon>
        <taxon>Betaproteobacteria</taxon>
        <taxon>Burkholderiales</taxon>
        <taxon>Burkholderiaceae</taxon>
        <taxon>Paraburkholderia</taxon>
    </lineage>
</organism>
<dbReference type="EMBL" id="JANSLM010000011">
    <property type="protein sequence ID" value="MDT8841056.1"/>
    <property type="molecule type" value="Genomic_DNA"/>
</dbReference>
<keyword evidence="6" id="KW-0812">Transmembrane</keyword>
<dbReference type="InterPro" id="IPR050351">
    <property type="entry name" value="BphY/WalK/GraS-like"/>
</dbReference>
<reference evidence="9" key="2">
    <citation type="submission" date="2022-08" db="EMBL/GenBank/DDBJ databases">
        <authorList>
            <person name="Kim S.-J."/>
        </authorList>
    </citation>
    <scope>NUCLEOTIDE SEQUENCE</scope>
    <source>
        <strain evidence="9">KJ</strain>
    </source>
</reference>
<dbReference type="SUPFAM" id="SSF55874">
    <property type="entry name" value="ATPase domain of HSP90 chaperone/DNA topoisomerase II/histidine kinase"/>
    <property type="match status" value="1"/>
</dbReference>
<dbReference type="GO" id="GO:0007234">
    <property type="term" value="P:osmosensory signaling via phosphorelay pathway"/>
    <property type="evidence" value="ECO:0007669"/>
    <property type="project" value="TreeGrafter"/>
</dbReference>
<dbReference type="PANTHER" id="PTHR42878">
    <property type="entry name" value="TWO-COMPONENT HISTIDINE KINASE"/>
    <property type="match status" value="1"/>
</dbReference>
<dbReference type="InterPro" id="IPR036097">
    <property type="entry name" value="HisK_dim/P_sf"/>
</dbReference>
<dbReference type="Proteomes" id="UP000518681">
    <property type="component" value="Unassembled WGS sequence"/>
</dbReference>
<evidence type="ECO:0000259" key="7">
    <source>
        <dbReference type="PROSITE" id="PS50109"/>
    </source>
</evidence>
<evidence type="ECO:0000256" key="5">
    <source>
        <dbReference type="ARBA" id="ARBA00022777"/>
    </source>
</evidence>
<dbReference type="GO" id="GO:0000156">
    <property type="term" value="F:phosphorelay response regulator activity"/>
    <property type="evidence" value="ECO:0007669"/>
    <property type="project" value="TreeGrafter"/>
</dbReference>
<dbReference type="Proteomes" id="UP001246473">
    <property type="component" value="Unassembled WGS sequence"/>
</dbReference>
<keyword evidence="5 8" id="KW-0418">Kinase</keyword>
<keyword evidence="6" id="KW-0472">Membrane</keyword>
<dbReference type="Gene3D" id="1.10.287.130">
    <property type="match status" value="1"/>
</dbReference>
<name>A0AAP5QCP4_9BURK</name>
<keyword evidence="9" id="KW-0547">Nucleotide-binding</keyword>
<dbReference type="Pfam" id="PF05227">
    <property type="entry name" value="CHASE3"/>
    <property type="match status" value="1"/>
</dbReference>
<dbReference type="PRINTS" id="PR00344">
    <property type="entry name" value="BCTRLSENSOR"/>
</dbReference>
<evidence type="ECO:0000313" key="10">
    <source>
        <dbReference type="Proteomes" id="UP000518681"/>
    </source>
</evidence>
<dbReference type="InterPro" id="IPR007891">
    <property type="entry name" value="CHASE3"/>
</dbReference>
<dbReference type="InterPro" id="IPR036890">
    <property type="entry name" value="HATPase_C_sf"/>
</dbReference>
<reference evidence="8 10" key="1">
    <citation type="submission" date="2020-08" db="EMBL/GenBank/DDBJ databases">
        <title>Genomic Encyclopedia of Type Strains, Phase IV (KMG-V): Genome sequencing to study the core and pangenomes of soil and plant-associated prokaryotes.</title>
        <authorList>
            <person name="Whitman W."/>
        </authorList>
    </citation>
    <scope>NUCLEOTIDE SEQUENCE [LARGE SCALE GENOMIC DNA]</scope>
    <source>
        <strain evidence="8 10">SEMIA 4013</strain>
    </source>
</reference>
<dbReference type="Gene3D" id="6.10.340.10">
    <property type="match status" value="1"/>
</dbReference>
<keyword evidence="3" id="KW-0597">Phosphoprotein</keyword>
<dbReference type="InterPro" id="IPR003661">
    <property type="entry name" value="HisK_dim/P_dom"/>
</dbReference>
<dbReference type="GO" id="GO:0030295">
    <property type="term" value="F:protein kinase activator activity"/>
    <property type="evidence" value="ECO:0007669"/>
    <property type="project" value="TreeGrafter"/>
</dbReference>
<evidence type="ECO:0000256" key="3">
    <source>
        <dbReference type="ARBA" id="ARBA00022553"/>
    </source>
</evidence>
<keyword evidence="4" id="KW-0808">Transferase</keyword>
<evidence type="ECO:0000256" key="1">
    <source>
        <dbReference type="ARBA" id="ARBA00000085"/>
    </source>
</evidence>
<dbReference type="CDD" id="cd00082">
    <property type="entry name" value="HisKA"/>
    <property type="match status" value="1"/>
</dbReference>
<feature type="domain" description="Histidine kinase" evidence="7">
    <location>
        <begin position="290"/>
        <end position="533"/>
    </location>
</feature>
<comment type="catalytic activity">
    <reaction evidence="1">
        <text>ATP + protein L-histidine = ADP + protein N-phospho-L-histidine.</text>
        <dbReference type="EC" id="2.7.13.3"/>
    </reaction>
</comment>
<dbReference type="RefSeq" id="WP_106353191.1">
    <property type="nucleotide sequence ID" value="NZ_JACIII010000006.1"/>
</dbReference>
<dbReference type="PROSITE" id="PS50109">
    <property type="entry name" value="HIS_KIN"/>
    <property type="match status" value="1"/>
</dbReference>
<keyword evidence="9" id="KW-0067">ATP-binding</keyword>
<dbReference type="AlphaFoldDB" id="A0AAP5QCP4"/>
<dbReference type="InterPro" id="IPR004358">
    <property type="entry name" value="Sig_transdc_His_kin-like_C"/>
</dbReference>
<keyword evidence="6" id="KW-1133">Transmembrane helix</keyword>
<dbReference type="SMART" id="SM00387">
    <property type="entry name" value="HATPase_c"/>
    <property type="match status" value="1"/>
</dbReference>
<evidence type="ECO:0000256" key="4">
    <source>
        <dbReference type="ARBA" id="ARBA00022679"/>
    </source>
</evidence>